<organism evidence="1 2">
    <name type="scientific">Euplotes crassus</name>
    <dbReference type="NCBI Taxonomy" id="5936"/>
    <lineage>
        <taxon>Eukaryota</taxon>
        <taxon>Sar</taxon>
        <taxon>Alveolata</taxon>
        <taxon>Ciliophora</taxon>
        <taxon>Intramacronucleata</taxon>
        <taxon>Spirotrichea</taxon>
        <taxon>Hypotrichia</taxon>
        <taxon>Euplotida</taxon>
        <taxon>Euplotidae</taxon>
        <taxon>Moneuplotes</taxon>
    </lineage>
</organism>
<evidence type="ECO:0000313" key="2">
    <source>
        <dbReference type="Proteomes" id="UP001295684"/>
    </source>
</evidence>
<dbReference type="Proteomes" id="UP001295684">
    <property type="component" value="Unassembled WGS sequence"/>
</dbReference>
<comment type="caution">
    <text evidence="1">The sequence shown here is derived from an EMBL/GenBank/DDBJ whole genome shotgun (WGS) entry which is preliminary data.</text>
</comment>
<dbReference type="EMBL" id="CAMPGE010007427">
    <property type="protein sequence ID" value="CAI2366345.1"/>
    <property type="molecule type" value="Genomic_DNA"/>
</dbReference>
<evidence type="ECO:0000313" key="1">
    <source>
        <dbReference type="EMBL" id="CAI2366345.1"/>
    </source>
</evidence>
<sequence>MSGNQQIWRDINTDKTYLIDSNNGAQKKVQSNGQNLKKYKPGITGFVNTHTRKRIVGKEKEGLHSLGITLNHYAPQPNKFEGYSSFPRPVSRPYVNKAEFFQMNVLKKPKGLKQDKFLSIKNKSMNRKDENYKSNNVGTTFLTAKRAQSQNNKTQVIKDFESSKLVKSAIAKEDPSFSKGKKMIINKMITLRKAISKNSEREIHGRTLKQPLNQTITNLDLSKTHTSFSRAGSLQRRDKMSITTYGSNFGNPPKSTTSQNMYTSQRIPKFTQLRLRTADPTKTAYTSIQGKRTGIMSTKFSPKKLKPFLEYSLHGLRGSPSNILQEMKDPSGGLPKTGKDPKGAKVEETIKKPDEGSLLLENLSESSEGDTQFRVNNIAQEEIEANMFTNPPPVRQKNSVKPRMVFTNAIINTMPGQFKIDRIWKVKSNPMFQQQESEYILKDKKMLEKRRYGKVLKNMALQRELEITSKKIEKEYKKRMY</sequence>
<proteinExistence type="predicted"/>
<gene>
    <name evidence="1" type="ORF">ECRASSUSDP1_LOCUS7618</name>
</gene>
<name>A0AAD1UJ22_EUPCR</name>
<reference evidence="1" key="1">
    <citation type="submission" date="2023-07" db="EMBL/GenBank/DDBJ databases">
        <authorList>
            <consortium name="AG Swart"/>
            <person name="Singh M."/>
            <person name="Singh A."/>
            <person name="Seah K."/>
            <person name="Emmerich C."/>
        </authorList>
    </citation>
    <scope>NUCLEOTIDE SEQUENCE</scope>
    <source>
        <strain evidence="1">DP1</strain>
    </source>
</reference>
<keyword evidence="2" id="KW-1185">Reference proteome</keyword>
<dbReference type="AlphaFoldDB" id="A0AAD1UJ22"/>
<protein>
    <submittedName>
        <fullName evidence="1">Uncharacterized protein</fullName>
    </submittedName>
</protein>
<accession>A0AAD1UJ22</accession>